<evidence type="ECO:0008006" key="4">
    <source>
        <dbReference type="Google" id="ProtNLM"/>
    </source>
</evidence>
<name>A0A161Y4A1_9CLOT</name>
<sequence>MNCHGDNKEKQGTHKHSPLKHMLHMAICCGLPIIIIGLLPIITRLSPSAGSVIGRVTPFLCPIMMIFMMPMMMGNNKKGSCCDTKKTNTDSKEVV</sequence>
<keyword evidence="1" id="KW-1133">Transmembrane helix</keyword>
<evidence type="ECO:0000256" key="1">
    <source>
        <dbReference type="SAM" id="Phobius"/>
    </source>
</evidence>
<reference evidence="2 3" key="1">
    <citation type="submission" date="2016-04" db="EMBL/GenBank/DDBJ databases">
        <title>Genome sequence of Clostridium magnum DSM 2767.</title>
        <authorList>
            <person name="Poehlein A."/>
            <person name="Uhlig R."/>
            <person name="Fischer R."/>
            <person name="Bahl H."/>
            <person name="Daniel R."/>
        </authorList>
    </citation>
    <scope>NUCLEOTIDE SEQUENCE [LARGE SCALE GENOMIC DNA]</scope>
    <source>
        <strain evidence="2 3">DSM 2767</strain>
    </source>
</reference>
<organism evidence="2 3">
    <name type="scientific">Clostridium magnum DSM 2767</name>
    <dbReference type="NCBI Taxonomy" id="1121326"/>
    <lineage>
        <taxon>Bacteria</taxon>
        <taxon>Bacillati</taxon>
        <taxon>Bacillota</taxon>
        <taxon>Clostridia</taxon>
        <taxon>Eubacteriales</taxon>
        <taxon>Clostridiaceae</taxon>
        <taxon>Clostridium</taxon>
    </lineage>
</organism>
<comment type="caution">
    <text evidence="2">The sequence shown here is derived from an EMBL/GenBank/DDBJ whole genome shotgun (WGS) entry which is preliminary data.</text>
</comment>
<dbReference type="Proteomes" id="UP000076603">
    <property type="component" value="Unassembled WGS sequence"/>
</dbReference>
<dbReference type="PATRIC" id="fig|1121326.3.peg.2786"/>
<feature type="transmembrane region" description="Helical" evidence="1">
    <location>
        <begin position="21"/>
        <end position="42"/>
    </location>
</feature>
<protein>
    <recommendedName>
        <fullName evidence="4">DUF2933 domain-containing protein</fullName>
    </recommendedName>
</protein>
<feature type="transmembrane region" description="Helical" evidence="1">
    <location>
        <begin position="48"/>
        <end position="68"/>
    </location>
</feature>
<keyword evidence="1" id="KW-0472">Membrane</keyword>
<dbReference type="EMBL" id="LWAE01000002">
    <property type="protein sequence ID" value="KZL92959.1"/>
    <property type="molecule type" value="Genomic_DNA"/>
</dbReference>
<gene>
    <name evidence="2" type="ORF">CLMAG_27730</name>
</gene>
<keyword evidence="3" id="KW-1185">Reference proteome</keyword>
<dbReference type="STRING" id="1121326.CLMAG_27730"/>
<accession>A0A161Y4A1</accession>
<dbReference type="RefSeq" id="WP_066622820.1">
    <property type="nucleotide sequence ID" value="NZ_FQXL01000049.1"/>
</dbReference>
<dbReference type="AlphaFoldDB" id="A0A161Y4A1"/>
<keyword evidence="1" id="KW-0812">Transmembrane</keyword>
<evidence type="ECO:0000313" key="3">
    <source>
        <dbReference type="Proteomes" id="UP000076603"/>
    </source>
</evidence>
<proteinExistence type="predicted"/>
<evidence type="ECO:0000313" key="2">
    <source>
        <dbReference type="EMBL" id="KZL92959.1"/>
    </source>
</evidence>